<evidence type="ECO:0000256" key="2">
    <source>
        <dbReference type="ARBA" id="ARBA00022801"/>
    </source>
</evidence>
<dbReference type="AlphaFoldDB" id="A0AAV8YQH0"/>
<protein>
    <submittedName>
        <fullName evidence="6">Uncharacterized protein</fullName>
    </submittedName>
</protein>
<organism evidence="6 7">
    <name type="scientific">Rhamnusium bicolor</name>
    <dbReference type="NCBI Taxonomy" id="1586634"/>
    <lineage>
        <taxon>Eukaryota</taxon>
        <taxon>Metazoa</taxon>
        <taxon>Ecdysozoa</taxon>
        <taxon>Arthropoda</taxon>
        <taxon>Hexapoda</taxon>
        <taxon>Insecta</taxon>
        <taxon>Pterygota</taxon>
        <taxon>Neoptera</taxon>
        <taxon>Endopterygota</taxon>
        <taxon>Coleoptera</taxon>
        <taxon>Polyphaga</taxon>
        <taxon>Cucujiformia</taxon>
        <taxon>Chrysomeloidea</taxon>
        <taxon>Cerambycidae</taxon>
        <taxon>Lepturinae</taxon>
        <taxon>Rhagiini</taxon>
        <taxon>Rhamnusium</taxon>
    </lineage>
</organism>
<proteinExistence type="predicted"/>
<dbReference type="PANTHER" id="PTHR18934:SF99">
    <property type="entry name" value="ATP-DEPENDENT RNA HELICASE DHX37-RELATED"/>
    <property type="match status" value="1"/>
</dbReference>
<dbReference type="GO" id="GO:0004386">
    <property type="term" value="F:helicase activity"/>
    <property type="evidence" value="ECO:0007669"/>
    <property type="project" value="UniProtKB-KW"/>
</dbReference>
<evidence type="ECO:0000256" key="5">
    <source>
        <dbReference type="SAM" id="MobiDB-lite"/>
    </source>
</evidence>
<dbReference type="GO" id="GO:0005524">
    <property type="term" value="F:ATP binding"/>
    <property type="evidence" value="ECO:0007669"/>
    <property type="project" value="UniProtKB-KW"/>
</dbReference>
<dbReference type="PANTHER" id="PTHR18934">
    <property type="entry name" value="ATP-DEPENDENT RNA HELICASE"/>
    <property type="match status" value="1"/>
</dbReference>
<dbReference type="GO" id="GO:0003723">
    <property type="term" value="F:RNA binding"/>
    <property type="evidence" value="ECO:0007669"/>
    <property type="project" value="TreeGrafter"/>
</dbReference>
<evidence type="ECO:0000313" key="6">
    <source>
        <dbReference type="EMBL" id="KAJ8953636.1"/>
    </source>
</evidence>
<comment type="caution">
    <text evidence="6">The sequence shown here is derived from an EMBL/GenBank/DDBJ whole genome shotgun (WGS) entry which is preliminary data.</text>
</comment>
<feature type="region of interest" description="Disordered" evidence="5">
    <location>
        <begin position="88"/>
        <end position="116"/>
    </location>
</feature>
<accession>A0AAV8YQH0</accession>
<dbReference type="SUPFAM" id="SSF52540">
    <property type="entry name" value="P-loop containing nucleoside triphosphate hydrolases"/>
    <property type="match status" value="1"/>
</dbReference>
<dbReference type="GO" id="GO:0005730">
    <property type="term" value="C:nucleolus"/>
    <property type="evidence" value="ECO:0007669"/>
    <property type="project" value="TreeGrafter"/>
</dbReference>
<feature type="non-terminal residue" evidence="6">
    <location>
        <position position="1"/>
    </location>
</feature>
<name>A0AAV8YQH0_9CUCU</name>
<sequence length="268" mass="30516">SKMIERASLLESLQKVQASNEELSQLTSIASIQTKGLKRYFQEELNPQKVKPKKDLAILTGEAKLNSISGAKRRKLLENTEVLVKSNDPNIVGFDKSDSETSESETEENCQQKEKQSNIEIEENTVDEVKTVENNVPSNELIILEQEKVEPIEIKDDPKKCNVKKKKSLQRKPAVYVDVIRNEEIQTARLKLPILAEEQQIMEVINENSIIVLAGETGSGKTTQVPQFLYEAGYALKKTNCSNRAKEGCRYFYVKKSSRRDEFKYERS</sequence>
<keyword evidence="1" id="KW-0547">Nucleotide-binding</keyword>
<keyword evidence="4" id="KW-0067">ATP-binding</keyword>
<evidence type="ECO:0000256" key="4">
    <source>
        <dbReference type="ARBA" id="ARBA00022840"/>
    </source>
</evidence>
<keyword evidence="7" id="KW-1185">Reference proteome</keyword>
<reference evidence="6" key="1">
    <citation type="journal article" date="2023" name="Insect Mol. Biol.">
        <title>Genome sequencing provides insights into the evolution of gene families encoding plant cell wall-degrading enzymes in longhorned beetles.</title>
        <authorList>
            <person name="Shin N.R."/>
            <person name="Okamura Y."/>
            <person name="Kirsch R."/>
            <person name="Pauchet Y."/>
        </authorList>
    </citation>
    <scope>NUCLEOTIDE SEQUENCE</scope>
    <source>
        <strain evidence="6">RBIC_L_NR</strain>
    </source>
</reference>
<evidence type="ECO:0000256" key="1">
    <source>
        <dbReference type="ARBA" id="ARBA00022741"/>
    </source>
</evidence>
<dbReference type="Gene3D" id="3.40.50.300">
    <property type="entry name" value="P-loop containing nucleotide triphosphate hydrolases"/>
    <property type="match status" value="1"/>
</dbReference>
<dbReference type="GO" id="GO:0000462">
    <property type="term" value="P:maturation of SSU-rRNA from tricistronic rRNA transcript (SSU-rRNA, 5.8S rRNA, LSU-rRNA)"/>
    <property type="evidence" value="ECO:0007669"/>
    <property type="project" value="TreeGrafter"/>
</dbReference>
<keyword evidence="3" id="KW-0347">Helicase</keyword>
<dbReference type="GO" id="GO:0016787">
    <property type="term" value="F:hydrolase activity"/>
    <property type="evidence" value="ECO:0007669"/>
    <property type="project" value="UniProtKB-KW"/>
</dbReference>
<evidence type="ECO:0000256" key="3">
    <source>
        <dbReference type="ARBA" id="ARBA00022806"/>
    </source>
</evidence>
<dbReference type="Proteomes" id="UP001162156">
    <property type="component" value="Unassembled WGS sequence"/>
</dbReference>
<keyword evidence="2" id="KW-0378">Hydrolase</keyword>
<dbReference type="InterPro" id="IPR027417">
    <property type="entry name" value="P-loop_NTPase"/>
</dbReference>
<dbReference type="EMBL" id="JANEYF010001958">
    <property type="protein sequence ID" value="KAJ8953636.1"/>
    <property type="molecule type" value="Genomic_DNA"/>
</dbReference>
<gene>
    <name evidence="6" type="ORF">NQ314_007243</name>
</gene>
<evidence type="ECO:0000313" key="7">
    <source>
        <dbReference type="Proteomes" id="UP001162156"/>
    </source>
</evidence>